<accession>C4LCH5</accession>
<dbReference type="GO" id="GO:0015288">
    <property type="term" value="F:porin activity"/>
    <property type="evidence" value="ECO:0007669"/>
    <property type="project" value="TreeGrafter"/>
</dbReference>
<sequence length="429" mass="47049">MSHKKKTALLLGVLPLALMAAQATAAEVKSESAASKLIADSSLNLKLVNEYRNADKPSAKAPFGPEIDAWTQGFMFDFKSGKIADVVGVESNLYRIQKLSADPDKSTRWYLDDHDSFNIAGAAAVFDFASWAQFKVGRFGTDAGYGSLKYPVPLIHSASQRVVPRMAEGALWQGDFDKLHLYAMYAKAYAGGFYTDWLDEYAYNKEEEPRYNLAGVWDTGPLQLMLGAQHQQDTMNQYMGRGSYTWDAGSNAKMKAEALGLYANTIGAAKDALDVKGLDDTYLATAKLSYIFDKTTLFASAGQTGDKLPLNALRLDTDYTFPFDLSIDRNHQDMLSLQAGVNYNILPTTTLGVALLTTDGYEDYTKAVAIEGKSVNFSVMHAVDSGPLKGLKALAILNKAKEYREGSALGDTLNYYDVKLKVSYDIPVF</sequence>
<proteinExistence type="inferred from homology"/>
<dbReference type="Gene3D" id="2.40.160.10">
    <property type="entry name" value="Porin"/>
    <property type="match status" value="1"/>
</dbReference>
<evidence type="ECO:0000256" key="4">
    <source>
        <dbReference type="SAM" id="SignalP"/>
    </source>
</evidence>
<protein>
    <submittedName>
        <fullName evidence="5">Outer membrane porin</fullName>
    </submittedName>
</protein>
<dbReference type="Proteomes" id="UP000009073">
    <property type="component" value="Chromosome"/>
</dbReference>
<evidence type="ECO:0000256" key="1">
    <source>
        <dbReference type="ARBA" id="ARBA00009075"/>
    </source>
</evidence>
<dbReference type="Pfam" id="PF03573">
    <property type="entry name" value="OprD"/>
    <property type="match status" value="1"/>
</dbReference>
<keyword evidence="3 4" id="KW-0732">Signal</keyword>
<feature type="signal peptide" evidence="4">
    <location>
        <begin position="1"/>
        <end position="25"/>
    </location>
</feature>
<evidence type="ECO:0000256" key="2">
    <source>
        <dbReference type="ARBA" id="ARBA00022448"/>
    </source>
</evidence>
<dbReference type="PANTHER" id="PTHR34596:SF2">
    <property type="entry name" value="CHITOPORIN"/>
    <property type="match status" value="1"/>
</dbReference>
<dbReference type="InterPro" id="IPR005318">
    <property type="entry name" value="OM_porin_bac"/>
</dbReference>
<keyword evidence="2" id="KW-0813">Transport</keyword>
<dbReference type="EMBL" id="CP001616">
    <property type="protein sequence ID" value="ACQ94479.1"/>
    <property type="molecule type" value="Genomic_DNA"/>
</dbReference>
<dbReference type="eggNOG" id="ENOG502ZARH">
    <property type="taxonomic scope" value="Bacteria"/>
</dbReference>
<organism evidence="5 6">
    <name type="scientific">Tolumonas auensis (strain DSM 9187 / NBRC 110442 / TA 4)</name>
    <dbReference type="NCBI Taxonomy" id="595494"/>
    <lineage>
        <taxon>Bacteria</taxon>
        <taxon>Pseudomonadati</taxon>
        <taxon>Pseudomonadota</taxon>
        <taxon>Gammaproteobacteria</taxon>
        <taxon>Aeromonadales</taxon>
        <taxon>Aeromonadaceae</taxon>
        <taxon>Tolumonas</taxon>
    </lineage>
</organism>
<dbReference type="SUPFAM" id="SSF56935">
    <property type="entry name" value="Porins"/>
    <property type="match status" value="1"/>
</dbReference>
<dbReference type="HOGENOM" id="CLU_055413_0_0_6"/>
<evidence type="ECO:0000313" key="6">
    <source>
        <dbReference type="Proteomes" id="UP000009073"/>
    </source>
</evidence>
<dbReference type="KEGG" id="tau:Tola_2890"/>
<reference evidence="5 6" key="2">
    <citation type="journal article" date="2011" name="Stand. Genomic Sci.">
        <title>Complete genome sequence of Tolumonas auensis type strain (TA 4).</title>
        <authorList>
            <person name="Chertkov O."/>
            <person name="Copeland A."/>
            <person name="Lucas S."/>
            <person name="Lapidus A."/>
            <person name="Berry K.W."/>
            <person name="Detter J.C."/>
            <person name="Del Rio T.G."/>
            <person name="Hammon N."/>
            <person name="Dalin E."/>
            <person name="Tice H."/>
            <person name="Pitluck S."/>
            <person name="Richardson P."/>
            <person name="Bruce D."/>
            <person name="Goodwin L."/>
            <person name="Han C."/>
            <person name="Tapia R."/>
            <person name="Saunders E."/>
            <person name="Schmutz J."/>
            <person name="Brettin T."/>
            <person name="Larimer F."/>
            <person name="Land M."/>
            <person name="Hauser L."/>
            <person name="Spring S."/>
            <person name="Rohde M."/>
            <person name="Kyrpides N.C."/>
            <person name="Ivanova N."/>
            <person name="Goker M."/>
            <person name="Beller H.R."/>
            <person name="Klenk H.P."/>
            <person name="Woyke T."/>
        </authorList>
    </citation>
    <scope>NUCLEOTIDE SEQUENCE [LARGE SCALE GENOMIC DNA]</scope>
    <source>
        <strain evidence="6">DSM 9187 / TA4</strain>
    </source>
</reference>
<dbReference type="RefSeq" id="WP_015879928.1">
    <property type="nucleotide sequence ID" value="NC_012691.1"/>
</dbReference>
<evidence type="ECO:0000313" key="5">
    <source>
        <dbReference type="EMBL" id="ACQ94479.1"/>
    </source>
</evidence>
<keyword evidence="6" id="KW-1185">Reference proteome</keyword>
<dbReference type="PANTHER" id="PTHR34596">
    <property type="entry name" value="CHITOPORIN"/>
    <property type="match status" value="1"/>
</dbReference>
<dbReference type="GO" id="GO:0016020">
    <property type="term" value="C:membrane"/>
    <property type="evidence" value="ECO:0007669"/>
    <property type="project" value="InterPro"/>
</dbReference>
<feature type="chain" id="PRO_5002938962" evidence="4">
    <location>
        <begin position="26"/>
        <end position="429"/>
    </location>
</feature>
<dbReference type="AlphaFoldDB" id="C4LCH5"/>
<gene>
    <name evidence="5" type="ordered locus">Tola_2890</name>
</gene>
<dbReference type="InterPro" id="IPR023614">
    <property type="entry name" value="Porin_dom_sf"/>
</dbReference>
<evidence type="ECO:0000256" key="3">
    <source>
        <dbReference type="ARBA" id="ARBA00022729"/>
    </source>
</evidence>
<name>C4LCH5_TOLAT</name>
<dbReference type="NCBIfam" id="NF008479">
    <property type="entry name" value="PRK11379.1"/>
    <property type="match status" value="1"/>
</dbReference>
<reference evidence="6" key="1">
    <citation type="submission" date="2009-05" db="EMBL/GenBank/DDBJ databases">
        <title>Complete sequence of Tolumonas auensis DSM 9187.</title>
        <authorList>
            <consortium name="US DOE Joint Genome Institute"/>
            <person name="Lucas S."/>
            <person name="Copeland A."/>
            <person name="Lapidus A."/>
            <person name="Glavina del Rio T."/>
            <person name="Tice H."/>
            <person name="Bruce D."/>
            <person name="Goodwin L."/>
            <person name="Pitluck S."/>
            <person name="Chertkov O."/>
            <person name="Brettin T."/>
            <person name="Detter J.C."/>
            <person name="Han C."/>
            <person name="Larimer F."/>
            <person name="Land M."/>
            <person name="Hauser L."/>
            <person name="Kyrpides N."/>
            <person name="Mikhailova N."/>
            <person name="Spring S."/>
            <person name="Beller H."/>
        </authorList>
    </citation>
    <scope>NUCLEOTIDE SEQUENCE [LARGE SCALE GENOMIC DNA]</scope>
    <source>
        <strain evidence="6">DSM 9187 / TA4</strain>
    </source>
</reference>
<comment type="similarity">
    <text evidence="1">Belongs to the outer membrane porin (Opr) (TC 1.B.25) family.</text>
</comment>